<feature type="compositionally biased region" description="Acidic residues" evidence="2">
    <location>
        <begin position="71"/>
        <end position="96"/>
    </location>
</feature>
<dbReference type="EMBL" id="KB822721">
    <property type="protein sequence ID" value="ETN39760.1"/>
    <property type="molecule type" value="Genomic_DNA"/>
</dbReference>
<feature type="compositionally biased region" description="Polar residues" evidence="2">
    <location>
        <begin position="387"/>
        <end position="396"/>
    </location>
</feature>
<dbReference type="STRING" id="1220924.W2RTV8"/>
<accession>W2RTV8</accession>
<organism evidence="4 5">
    <name type="scientific">Cyphellophora europaea (strain CBS 101466)</name>
    <name type="common">Phialophora europaea</name>
    <dbReference type="NCBI Taxonomy" id="1220924"/>
    <lineage>
        <taxon>Eukaryota</taxon>
        <taxon>Fungi</taxon>
        <taxon>Dikarya</taxon>
        <taxon>Ascomycota</taxon>
        <taxon>Pezizomycotina</taxon>
        <taxon>Eurotiomycetes</taxon>
        <taxon>Chaetothyriomycetidae</taxon>
        <taxon>Chaetothyriales</taxon>
        <taxon>Cyphellophoraceae</taxon>
        <taxon>Cyphellophora</taxon>
    </lineage>
</organism>
<evidence type="ECO:0000313" key="4">
    <source>
        <dbReference type="EMBL" id="ETN39760.1"/>
    </source>
</evidence>
<feature type="compositionally biased region" description="Pro residues" evidence="2">
    <location>
        <begin position="411"/>
        <end position="426"/>
    </location>
</feature>
<dbReference type="AlphaFoldDB" id="W2RTV8"/>
<dbReference type="eggNOG" id="KOG2897">
    <property type="taxonomic scope" value="Eukaryota"/>
</dbReference>
<feature type="domain" description="Vps72/YL1 C-terminal" evidence="3">
    <location>
        <begin position="637"/>
        <end position="666"/>
    </location>
</feature>
<feature type="region of interest" description="Disordered" evidence="2">
    <location>
        <begin position="316"/>
        <end position="513"/>
    </location>
</feature>
<sequence length="702" mass="77249">MADEEIQDAESPRPDSVSSDDDSEDEQVELLITGREKRKTAGNRYNRDAALEEADEGQDEDEVALLFADQEGLEDEEFKSDDSDEDVMSSSDDDDQGPNAGAEDLEGEKEIVKQAKDERARKRKADLALTTTTGLRKRPKIDPTVPKTAPKKPSKKKERVTWLPDPDNANARSSLRKQTIAHREHTLARLKESEAQSKKYKALKEKRDKEKAKDAPKAMTQADRLAEAERTERRNAKSLNRWEAMEKKRNEEQAAKLAALKNRKLEGPVISWRSGKAKFRGPKYPVPLPKLDILIEEGPKKRGRKSKAYHEQMANMREAAVQNVTLGQPPPSQAPAPQLQQQLQLPTGPQYVQHSPQTWLGPPPPPSQPTHYSTTQRTPSDAFPGQQLAQFPSHQQTPPPLPALLTVPVMSPQPPQPTSSPYPSMPPDGEHQAGTGKSVAEKQPETPVPTNPDRSFLGGIHECATMQSDVPAKNRASEIPSPKLAEPPASRDEETQAFDVSAAGPAKSEQPKPIDIHMADAKDALEQPAQVAQPSPAQIKEFPNTSHEKLHPTLATIPAPSSAEVTPVLESGSSHPVEGVPVATAPPSPEVEIEEGFMTSNLVTLEDFDDLSPEAKQEFGVFFNTRRTAKPSRHSTTICPITLMPARYRDPSTGIGYANLYAYKVLQELKEHKFTWSSMLGCYVGRDGAPVARGCPEGFLTK</sequence>
<dbReference type="HOGENOM" id="CLU_008699_2_0_1"/>
<evidence type="ECO:0000256" key="1">
    <source>
        <dbReference type="ARBA" id="ARBA00006832"/>
    </source>
</evidence>
<dbReference type="Pfam" id="PF08265">
    <property type="entry name" value="YL1_C"/>
    <property type="match status" value="1"/>
</dbReference>
<dbReference type="OrthoDB" id="3942062at2759"/>
<dbReference type="SMART" id="SM00993">
    <property type="entry name" value="YL1_C"/>
    <property type="match status" value="1"/>
</dbReference>
<feature type="compositionally biased region" description="Basic and acidic residues" evidence="2">
    <location>
        <begin position="108"/>
        <end position="120"/>
    </location>
</feature>
<keyword evidence="5" id="KW-1185">Reference proteome</keyword>
<dbReference type="PANTHER" id="PTHR13275:SF4">
    <property type="entry name" value="VACUOLAR PROTEIN SORTING-ASSOCIATED PROTEIN 72 HOMOLOG"/>
    <property type="match status" value="1"/>
</dbReference>
<evidence type="ECO:0000256" key="2">
    <source>
        <dbReference type="SAM" id="MobiDB-lite"/>
    </source>
</evidence>
<feature type="compositionally biased region" description="Acidic residues" evidence="2">
    <location>
        <begin position="51"/>
        <end position="63"/>
    </location>
</feature>
<feature type="compositionally biased region" description="Basic and acidic residues" evidence="2">
    <location>
        <begin position="181"/>
        <end position="216"/>
    </location>
</feature>
<gene>
    <name evidence="4" type="ORF">HMPREF1541_05986</name>
</gene>
<evidence type="ECO:0000259" key="3">
    <source>
        <dbReference type="SMART" id="SM00993"/>
    </source>
</evidence>
<dbReference type="VEuPathDB" id="FungiDB:HMPREF1541_05986"/>
<dbReference type="InterPro" id="IPR013272">
    <property type="entry name" value="Vps72/YL1_C"/>
</dbReference>
<name>W2RTV8_CYPE1</name>
<proteinExistence type="inferred from homology"/>
<dbReference type="PANTHER" id="PTHR13275">
    <property type="entry name" value="YL-1 PROTEIN TRANSCRIPTION FACTOR-LIKE 1"/>
    <property type="match status" value="1"/>
</dbReference>
<dbReference type="RefSeq" id="XP_008718545.1">
    <property type="nucleotide sequence ID" value="XM_008720323.1"/>
</dbReference>
<dbReference type="Proteomes" id="UP000030752">
    <property type="component" value="Unassembled WGS sequence"/>
</dbReference>
<dbReference type="InParanoid" id="W2RTV8"/>
<evidence type="ECO:0000313" key="5">
    <source>
        <dbReference type="Proteomes" id="UP000030752"/>
    </source>
</evidence>
<dbReference type="GO" id="GO:0005634">
    <property type="term" value="C:nucleus"/>
    <property type="evidence" value="ECO:0007669"/>
    <property type="project" value="TreeGrafter"/>
</dbReference>
<reference evidence="4 5" key="1">
    <citation type="submission" date="2013-03" db="EMBL/GenBank/DDBJ databases">
        <title>The Genome Sequence of Phialophora europaea CBS 101466.</title>
        <authorList>
            <consortium name="The Broad Institute Genomics Platform"/>
            <person name="Cuomo C."/>
            <person name="de Hoog S."/>
            <person name="Gorbushina A."/>
            <person name="Walker B."/>
            <person name="Young S.K."/>
            <person name="Zeng Q."/>
            <person name="Gargeya S."/>
            <person name="Fitzgerald M."/>
            <person name="Haas B."/>
            <person name="Abouelleil A."/>
            <person name="Allen A.W."/>
            <person name="Alvarado L."/>
            <person name="Arachchi H.M."/>
            <person name="Berlin A.M."/>
            <person name="Chapman S.B."/>
            <person name="Gainer-Dewar J."/>
            <person name="Goldberg J."/>
            <person name="Griggs A."/>
            <person name="Gujja S."/>
            <person name="Hansen M."/>
            <person name="Howarth C."/>
            <person name="Imamovic A."/>
            <person name="Ireland A."/>
            <person name="Larimer J."/>
            <person name="McCowan C."/>
            <person name="Murphy C."/>
            <person name="Pearson M."/>
            <person name="Poon T.W."/>
            <person name="Priest M."/>
            <person name="Roberts A."/>
            <person name="Saif S."/>
            <person name="Shea T."/>
            <person name="Sisk P."/>
            <person name="Sykes S."/>
            <person name="Wortman J."/>
            <person name="Nusbaum C."/>
            <person name="Birren B."/>
        </authorList>
    </citation>
    <scope>NUCLEOTIDE SEQUENCE [LARGE SCALE GENOMIC DNA]</scope>
    <source>
        <strain evidence="4 5">CBS 101466</strain>
    </source>
</reference>
<feature type="compositionally biased region" description="Low complexity" evidence="2">
    <location>
        <begin position="335"/>
        <end position="360"/>
    </location>
</feature>
<feature type="region of interest" description="Disordered" evidence="2">
    <location>
        <begin position="1"/>
        <end position="247"/>
    </location>
</feature>
<protein>
    <recommendedName>
        <fullName evidence="3">Vps72/YL1 C-terminal domain-containing protein</fullName>
    </recommendedName>
</protein>
<comment type="similarity">
    <text evidence="1">Belongs to the VPS72/YL1 family.</text>
</comment>
<feature type="compositionally biased region" description="Basic and acidic residues" evidence="2">
    <location>
        <begin position="224"/>
        <end position="235"/>
    </location>
</feature>
<dbReference type="GeneID" id="19973325"/>
<feature type="compositionally biased region" description="Acidic residues" evidence="2">
    <location>
        <begin position="18"/>
        <end position="28"/>
    </location>
</feature>
<dbReference type="InterPro" id="IPR046757">
    <property type="entry name" value="YL1_N"/>
</dbReference>
<dbReference type="Pfam" id="PF05764">
    <property type="entry name" value="YL1"/>
    <property type="match status" value="1"/>
</dbReference>
<dbReference type="FunCoup" id="W2RTV8">
    <property type="interactions" value="67"/>
</dbReference>
<feature type="compositionally biased region" description="Basic residues" evidence="2">
    <location>
        <begin position="149"/>
        <end position="158"/>
    </location>
</feature>